<dbReference type="SMART" id="SM00347">
    <property type="entry name" value="HTH_MARR"/>
    <property type="match status" value="1"/>
</dbReference>
<dbReference type="SUPFAM" id="SSF46785">
    <property type="entry name" value="Winged helix' DNA-binding domain"/>
    <property type="match status" value="1"/>
</dbReference>
<comment type="caution">
    <text evidence="5">The sequence shown here is derived from an EMBL/GenBank/DDBJ whole genome shotgun (WGS) entry which is preliminary data.</text>
</comment>
<dbReference type="PRINTS" id="PR00598">
    <property type="entry name" value="HTHMARR"/>
</dbReference>
<accession>A0A7X0SK33</accession>
<name>A0A7X0SK33_9BACL</name>
<dbReference type="InterPro" id="IPR000835">
    <property type="entry name" value="HTH_MarR-typ"/>
</dbReference>
<gene>
    <name evidence="5" type="ORF">H7C18_11045</name>
</gene>
<organism evidence="5 6">
    <name type="scientific">Cohnella zeiphila</name>
    <dbReference type="NCBI Taxonomy" id="2761120"/>
    <lineage>
        <taxon>Bacteria</taxon>
        <taxon>Bacillati</taxon>
        <taxon>Bacillota</taxon>
        <taxon>Bacilli</taxon>
        <taxon>Bacillales</taxon>
        <taxon>Paenibacillaceae</taxon>
        <taxon>Cohnella</taxon>
    </lineage>
</organism>
<dbReference type="PROSITE" id="PS50995">
    <property type="entry name" value="HTH_MARR_2"/>
    <property type="match status" value="1"/>
</dbReference>
<dbReference type="Gene3D" id="1.10.10.10">
    <property type="entry name" value="Winged helix-like DNA-binding domain superfamily/Winged helix DNA-binding domain"/>
    <property type="match status" value="1"/>
</dbReference>
<dbReference type="PANTHER" id="PTHR42756">
    <property type="entry name" value="TRANSCRIPTIONAL REGULATOR, MARR"/>
    <property type="match status" value="1"/>
</dbReference>
<evidence type="ECO:0000256" key="2">
    <source>
        <dbReference type="ARBA" id="ARBA00023125"/>
    </source>
</evidence>
<dbReference type="GO" id="GO:0003700">
    <property type="term" value="F:DNA-binding transcription factor activity"/>
    <property type="evidence" value="ECO:0007669"/>
    <property type="project" value="InterPro"/>
</dbReference>
<keyword evidence="3" id="KW-0804">Transcription</keyword>
<reference evidence="5 6" key="1">
    <citation type="submission" date="2020-08" db="EMBL/GenBank/DDBJ databases">
        <title>Cohnella phylogeny.</title>
        <authorList>
            <person name="Dunlap C."/>
        </authorList>
    </citation>
    <scope>NUCLEOTIDE SEQUENCE [LARGE SCALE GENOMIC DNA]</scope>
    <source>
        <strain evidence="5 6">CBP 2801</strain>
    </source>
</reference>
<keyword evidence="2" id="KW-0238">DNA-binding</keyword>
<protein>
    <submittedName>
        <fullName evidence="5">MarR family transcriptional regulator</fullName>
    </submittedName>
</protein>
<dbReference type="Pfam" id="PF12802">
    <property type="entry name" value="MarR_2"/>
    <property type="match status" value="1"/>
</dbReference>
<evidence type="ECO:0000313" key="6">
    <source>
        <dbReference type="Proteomes" id="UP000564644"/>
    </source>
</evidence>
<dbReference type="PANTHER" id="PTHR42756:SF1">
    <property type="entry name" value="TRANSCRIPTIONAL REPRESSOR OF EMRAB OPERON"/>
    <property type="match status" value="1"/>
</dbReference>
<dbReference type="PROSITE" id="PS01117">
    <property type="entry name" value="HTH_MARR_1"/>
    <property type="match status" value="1"/>
</dbReference>
<proteinExistence type="predicted"/>
<dbReference type="InterPro" id="IPR023187">
    <property type="entry name" value="Tscrpt_reg_MarR-type_CS"/>
</dbReference>
<evidence type="ECO:0000256" key="1">
    <source>
        <dbReference type="ARBA" id="ARBA00023015"/>
    </source>
</evidence>
<dbReference type="InterPro" id="IPR036388">
    <property type="entry name" value="WH-like_DNA-bd_sf"/>
</dbReference>
<dbReference type="AlphaFoldDB" id="A0A7X0SK33"/>
<evidence type="ECO:0000256" key="3">
    <source>
        <dbReference type="ARBA" id="ARBA00023163"/>
    </source>
</evidence>
<feature type="domain" description="HTH marR-type" evidence="4">
    <location>
        <begin position="7"/>
        <end position="143"/>
    </location>
</feature>
<sequence>MQSIFDRYPYSLYIKLIAQKVREIIDQLLKEHGLNSSQAILLSHIHQSIEEHKEINRKFLEKTMALSGPSVTNLLNGLEKSGFITRNSSPADGRNLRIEVTDKAKQFLSERSDAFSKSEDLITQGMSDAEKAMFVSLLTRAFENVENQLSKR</sequence>
<dbReference type="RefSeq" id="WP_185129115.1">
    <property type="nucleotide sequence ID" value="NZ_JACJVO010000012.1"/>
</dbReference>
<dbReference type="InterPro" id="IPR036390">
    <property type="entry name" value="WH_DNA-bd_sf"/>
</dbReference>
<dbReference type="GO" id="GO:0003677">
    <property type="term" value="F:DNA binding"/>
    <property type="evidence" value="ECO:0007669"/>
    <property type="project" value="UniProtKB-KW"/>
</dbReference>
<evidence type="ECO:0000313" key="5">
    <source>
        <dbReference type="EMBL" id="MBB6731443.1"/>
    </source>
</evidence>
<dbReference type="Proteomes" id="UP000564644">
    <property type="component" value="Unassembled WGS sequence"/>
</dbReference>
<evidence type="ECO:0000259" key="4">
    <source>
        <dbReference type="PROSITE" id="PS50995"/>
    </source>
</evidence>
<keyword evidence="1" id="KW-0805">Transcription regulation</keyword>
<dbReference type="EMBL" id="JACJVO010000012">
    <property type="protein sequence ID" value="MBB6731443.1"/>
    <property type="molecule type" value="Genomic_DNA"/>
</dbReference>
<keyword evidence="6" id="KW-1185">Reference proteome</keyword>